<sequence length="747" mass="85842">MERGGHPVYLNFKKIVSYPISSFALYPSFKKSKDKVQPTKMQRWFFMDDNEILESDASSAASSRSKKTLESSGEEREWTFKVVMNHDLLPNECLGISGSCASLGNWSLTKSVLLNHEEGTNDWSLTTNIPRDRQVYYRFFVCSIDPTTESKHVRRWETHLHPRSIPEMGDKAESDDIFGDVEGEEKIDRGWLTTESIVQLKFFNSPFALKQRMKSRLLYIKVTPMNLRIHTSDNVISPLEDSLSNDTRENGSEQAPYGFAEVCCYKYDDCDIKPQPQFGVPCAPNDVVVFHITVGDIDSVAYLVDLYTYSSKASMEEPPYHLGYHYILPNLLKRSEGKLEMPITCATKHRPLGTMRLDYLLIKPFTSHVLDMKLSFSRYWNKKWSGLDVGHRGSGTSFKTKEAVIRENTIASLKNAVAHGADMVEFDVQLSKDLVPVIYHDFHVYVSLRSKKTIDTHDLLELPMRELTLEQLKNLKVYHLVEGRTREPRNFDNDSMEEHQPFPTLADTLDAIDSHVGFNIEIKWSQQLIDGSMEMEQNVDRNLYLDCILDVVFSKANSRRIVFSCFDPDICAMLRFKQNLYPVMFLTLGQTSRYPLYNDPRCNSIEKAACHSRGMELLGIVAHTEDLLRDPTQVSLTRELGLIMFCWGDDNNSRETIQHLKNLGLHAIIYDKMEVLTSKETKESVFLVPSQASQKDFFKLQALERERRPTEDCIYVKENSEKILELDEDRRKISLSAATSFATLMDE</sequence>
<dbReference type="Pfam" id="PF00686">
    <property type="entry name" value="CBM_20"/>
    <property type="match status" value="1"/>
</dbReference>
<dbReference type="EMBL" id="LR899009">
    <property type="protein sequence ID" value="CAD7079715.1"/>
    <property type="molecule type" value="Genomic_DNA"/>
</dbReference>
<dbReference type="Proteomes" id="UP000594454">
    <property type="component" value="Chromosome 1"/>
</dbReference>
<dbReference type="FunFam" id="3.20.20.190:FF:000032">
    <property type="entry name" value="Glycerophosphoryl diester phosphodiesterase, putative"/>
    <property type="match status" value="1"/>
</dbReference>
<dbReference type="SMART" id="SM01065">
    <property type="entry name" value="CBM_2"/>
    <property type="match status" value="1"/>
</dbReference>
<evidence type="ECO:0000259" key="4">
    <source>
        <dbReference type="PROSITE" id="PS51704"/>
    </source>
</evidence>
<dbReference type="GO" id="GO:2001070">
    <property type="term" value="F:starch binding"/>
    <property type="evidence" value="ECO:0007669"/>
    <property type="project" value="InterPro"/>
</dbReference>
<dbReference type="SUPFAM" id="SSF51695">
    <property type="entry name" value="PLC-like phosphodiesterases"/>
    <property type="match status" value="1"/>
</dbReference>
<dbReference type="SUPFAM" id="SSF49452">
    <property type="entry name" value="Starch-binding domain-like"/>
    <property type="match status" value="1"/>
</dbReference>
<dbReference type="OrthoDB" id="1058301at2759"/>
<dbReference type="InterPro" id="IPR030395">
    <property type="entry name" value="GP_PDE_dom"/>
</dbReference>
<feature type="domain" description="CBM20" evidence="3">
    <location>
        <begin position="70"/>
        <end position="180"/>
    </location>
</feature>
<dbReference type="PROSITE" id="PS50007">
    <property type="entry name" value="PIPLC_X_DOMAIN"/>
    <property type="match status" value="1"/>
</dbReference>
<dbReference type="PROSITE" id="PS51704">
    <property type="entry name" value="GP_PDE"/>
    <property type="match status" value="1"/>
</dbReference>
<dbReference type="InterPro" id="IPR017946">
    <property type="entry name" value="PLC-like_Pdiesterase_TIM-brl"/>
</dbReference>
<proteinExistence type="inferred from homology"/>
<dbReference type="InterPro" id="IPR013783">
    <property type="entry name" value="Ig-like_fold"/>
</dbReference>
<dbReference type="InterPro" id="IPR057506">
    <property type="entry name" value="C2_GPCPD1"/>
</dbReference>
<evidence type="ECO:0000313" key="5">
    <source>
        <dbReference type="EMBL" id="CAD7079715.1"/>
    </source>
</evidence>
<keyword evidence="6" id="KW-1185">Reference proteome</keyword>
<evidence type="ECO:0008006" key="7">
    <source>
        <dbReference type="Google" id="ProtNLM"/>
    </source>
</evidence>
<dbReference type="PROSITE" id="PS51166">
    <property type="entry name" value="CBM20"/>
    <property type="match status" value="1"/>
</dbReference>
<gene>
    <name evidence="5" type="ORF">HERILL_LOCUS2918</name>
</gene>
<reference evidence="5 6" key="1">
    <citation type="submission" date="2020-11" db="EMBL/GenBank/DDBJ databases">
        <authorList>
            <person name="Wallbank WR R."/>
            <person name="Pardo Diaz C."/>
            <person name="Kozak K."/>
            <person name="Martin S."/>
            <person name="Jiggins C."/>
            <person name="Moest M."/>
            <person name="Warren A I."/>
            <person name="Generalovic N T."/>
            <person name="Byers J.R.P. K."/>
            <person name="Montejo-Kovacevich G."/>
            <person name="Yen C E."/>
        </authorList>
    </citation>
    <scope>NUCLEOTIDE SEQUENCE [LARGE SCALE GENOMIC DNA]</scope>
</reference>
<dbReference type="FunCoup" id="A0A7R8UF79">
    <property type="interactions" value="723"/>
</dbReference>
<evidence type="ECO:0000313" key="6">
    <source>
        <dbReference type="Proteomes" id="UP000594454"/>
    </source>
</evidence>
<accession>A0A7R8UF79</accession>
<name>A0A7R8UF79_HERIL</name>
<feature type="domain" description="GP-PDE" evidence="4">
    <location>
        <begin position="386"/>
        <end position="680"/>
    </location>
</feature>
<dbReference type="Pfam" id="PF03009">
    <property type="entry name" value="GDPD"/>
    <property type="match status" value="1"/>
</dbReference>
<comment type="similarity">
    <text evidence="1">Belongs to the glycerophosphoryl diester phosphodiesterase family.</text>
</comment>
<dbReference type="Pfam" id="PF25329">
    <property type="entry name" value="C2_GDE1"/>
    <property type="match status" value="1"/>
</dbReference>
<dbReference type="InterPro" id="IPR051578">
    <property type="entry name" value="GDPD"/>
</dbReference>
<dbReference type="InterPro" id="IPR002044">
    <property type="entry name" value="CBM20"/>
</dbReference>
<keyword evidence="2" id="KW-0378">Hydrolase</keyword>
<dbReference type="InterPro" id="IPR013784">
    <property type="entry name" value="Carb-bd-like_fold"/>
</dbReference>
<dbReference type="GO" id="GO:0046475">
    <property type="term" value="P:glycerophospholipid catabolic process"/>
    <property type="evidence" value="ECO:0007669"/>
    <property type="project" value="TreeGrafter"/>
</dbReference>
<dbReference type="CDD" id="cd08607">
    <property type="entry name" value="GDPD_GDE5"/>
    <property type="match status" value="1"/>
</dbReference>
<dbReference type="GO" id="GO:0047389">
    <property type="term" value="F:glycerophosphocholine phosphodiesterase activity"/>
    <property type="evidence" value="ECO:0007669"/>
    <property type="project" value="TreeGrafter"/>
</dbReference>
<dbReference type="InParanoid" id="A0A7R8UF79"/>
<evidence type="ECO:0000259" key="3">
    <source>
        <dbReference type="PROSITE" id="PS51166"/>
    </source>
</evidence>
<dbReference type="AlphaFoldDB" id="A0A7R8UF79"/>
<organism evidence="5 6">
    <name type="scientific">Hermetia illucens</name>
    <name type="common">Black soldier fly</name>
    <dbReference type="NCBI Taxonomy" id="343691"/>
    <lineage>
        <taxon>Eukaryota</taxon>
        <taxon>Metazoa</taxon>
        <taxon>Ecdysozoa</taxon>
        <taxon>Arthropoda</taxon>
        <taxon>Hexapoda</taxon>
        <taxon>Insecta</taxon>
        <taxon>Pterygota</taxon>
        <taxon>Neoptera</taxon>
        <taxon>Endopterygota</taxon>
        <taxon>Diptera</taxon>
        <taxon>Brachycera</taxon>
        <taxon>Stratiomyomorpha</taxon>
        <taxon>Stratiomyidae</taxon>
        <taxon>Hermetiinae</taxon>
        <taxon>Hermetia</taxon>
    </lineage>
</organism>
<dbReference type="PANTHER" id="PTHR22958:SF1">
    <property type="entry name" value="GLYCEROPHOSPHOCHOLINE PHOSPHODIESTERASE GPCPD1"/>
    <property type="match status" value="1"/>
</dbReference>
<dbReference type="PANTHER" id="PTHR22958">
    <property type="entry name" value="GLYCEROPHOSPHORYL DIESTER PHOSPHODIESTERASE"/>
    <property type="match status" value="1"/>
</dbReference>
<protein>
    <recommendedName>
        <fullName evidence="7">Glycerophosphocholine phosphodiesterase</fullName>
    </recommendedName>
</protein>
<dbReference type="Gene3D" id="3.20.20.190">
    <property type="entry name" value="Phosphatidylinositol (PI) phosphodiesterase"/>
    <property type="match status" value="1"/>
</dbReference>
<dbReference type="Gene3D" id="2.60.40.10">
    <property type="entry name" value="Immunoglobulins"/>
    <property type="match status" value="1"/>
</dbReference>
<evidence type="ECO:0000256" key="1">
    <source>
        <dbReference type="ARBA" id="ARBA00007277"/>
    </source>
</evidence>
<evidence type="ECO:0000256" key="2">
    <source>
        <dbReference type="ARBA" id="ARBA00022801"/>
    </source>
</evidence>